<feature type="compositionally biased region" description="Acidic residues" evidence="1">
    <location>
        <begin position="482"/>
        <end position="493"/>
    </location>
</feature>
<proteinExistence type="predicted"/>
<protein>
    <recommendedName>
        <fullName evidence="4">CxC2-like cysteine cluster KDZ transposase-associated domain-containing protein</fullName>
    </recommendedName>
</protein>
<dbReference type="AlphaFoldDB" id="A0A9P3GSB0"/>
<dbReference type="OrthoDB" id="2742161at2759"/>
<comment type="caution">
    <text evidence="2">The sequence shown here is derived from an EMBL/GenBank/DDBJ whole genome shotgun (WGS) entry which is preliminary data.</text>
</comment>
<organism evidence="2 3">
    <name type="scientific">Phanerochaete sordida</name>
    <dbReference type="NCBI Taxonomy" id="48140"/>
    <lineage>
        <taxon>Eukaryota</taxon>
        <taxon>Fungi</taxon>
        <taxon>Dikarya</taxon>
        <taxon>Basidiomycota</taxon>
        <taxon>Agaricomycotina</taxon>
        <taxon>Agaricomycetes</taxon>
        <taxon>Polyporales</taxon>
        <taxon>Phanerochaetaceae</taxon>
        <taxon>Phanerochaete</taxon>
    </lineage>
</organism>
<reference evidence="2 3" key="1">
    <citation type="submission" date="2021-08" db="EMBL/GenBank/DDBJ databases">
        <title>Draft Genome Sequence of Phanerochaete sordida strain YK-624.</title>
        <authorList>
            <person name="Mori T."/>
            <person name="Dohra H."/>
            <person name="Suzuki T."/>
            <person name="Kawagishi H."/>
            <person name="Hirai H."/>
        </authorList>
    </citation>
    <scope>NUCLEOTIDE SEQUENCE [LARGE SCALE GENOMIC DNA]</scope>
    <source>
        <strain evidence="2 3">YK-624</strain>
    </source>
</reference>
<keyword evidence="3" id="KW-1185">Reference proteome</keyword>
<evidence type="ECO:0008006" key="4">
    <source>
        <dbReference type="Google" id="ProtNLM"/>
    </source>
</evidence>
<feature type="compositionally biased region" description="Basic residues" evidence="1">
    <location>
        <begin position="572"/>
        <end position="588"/>
    </location>
</feature>
<feature type="region of interest" description="Disordered" evidence="1">
    <location>
        <begin position="466"/>
        <end position="592"/>
    </location>
</feature>
<name>A0A9P3GSB0_9APHY</name>
<dbReference type="Pfam" id="PF18758">
    <property type="entry name" value="KDZ"/>
    <property type="match status" value="1"/>
</dbReference>
<sequence>MRRKTDNVAPHEVTNRYREFMTATRTFSHITDLKRHGRKLRDLVYASLAVLCPACPQPDMNMEPGWRERNEELRFLDALFYAVDGNFHANLKDKRMDHEDFPLSKGAAYFADETAFAAFSEKLPPLGPEPSTCHKFEAMGHGPYWGKVSGTVGMFCARHMMVMPGGHVDLQKGERFINVDFASVSGLQRWMDLLLHYSAYDVNCQHRLYFEERLEKLWEMLEDSASAKLIPRKDFPQTIAGVGKFHALGHNADCRTRWGFGLQPGSNQVDGEAPERMWPSVNALGTRTREMNPGNRHDHMNQHYGDQNIKRVHNMPRYLCRKLAEARPHVRRVTKTLQKLEKVIDAHYGPEKLQDWRQEEEEWMKKVIIVSEKKDLPNLYDLTPRSAKTMKEIEREIEGKYATIPFGRDLAGVIEEGITLQESKIEILTAVERHKGEDAVNEMWEKFEKSWKTWQSRHANTLSPLIAQASSETKTEATDNVGDSDDSSDDDTDYQPGNTSDDCTSTSDTSTDEMNRYDGDLGTHVNASGDSDFGDDLDPQFKDGSDDDLEEELFDLEQEADEEEQKNMTGKGKGKGKRARGRKQPTRKQRSERWKAINDIEIILPSSLMMRARQRECMADAVEIEIALRVGQANEALTALRTHLITSYTFKNRAPVVDQKKMKQGQYMSTRSKTVIHSKDQKIQGSANEYRRAYSALISLGYEDKENRLKPLEKDDIKAFVVSMGDQELGYSKGNVKSSWIWQELEFLDTDEVESQFSEYSEEVVKVHWFRVSALRARWWEEQEVVLEEMRRTVRFFKYHHWIWLERGSARELEGLLGEAAYARKQAYRYERLIDGCRIMFQDIPEIDTMNIRHYAKTKDGKWIKYVYDAESITYVAQN</sequence>
<dbReference type="InterPro" id="IPR040521">
    <property type="entry name" value="KDZ"/>
</dbReference>
<evidence type="ECO:0000313" key="2">
    <source>
        <dbReference type="EMBL" id="GJE98479.1"/>
    </source>
</evidence>
<feature type="compositionally biased region" description="Low complexity" evidence="1">
    <location>
        <begin position="499"/>
        <end position="509"/>
    </location>
</feature>
<evidence type="ECO:0000313" key="3">
    <source>
        <dbReference type="Proteomes" id="UP000703269"/>
    </source>
</evidence>
<dbReference type="Proteomes" id="UP000703269">
    <property type="component" value="Unassembled WGS sequence"/>
</dbReference>
<feature type="compositionally biased region" description="Polar residues" evidence="1">
    <location>
        <begin position="666"/>
        <end position="675"/>
    </location>
</feature>
<feature type="compositionally biased region" description="Acidic residues" evidence="1">
    <location>
        <begin position="545"/>
        <end position="564"/>
    </location>
</feature>
<dbReference type="EMBL" id="BPQB01000088">
    <property type="protein sequence ID" value="GJE98479.1"/>
    <property type="molecule type" value="Genomic_DNA"/>
</dbReference>
<evidence type="ECO:0000256" key="1">
    <source>
        <dbReference type="SAM" id="MobiDB-lite"/>
    </source>
</evidence>
<accession>A0A9P3GSB0</accession>
<gene>
    <name evidence="2" type="ORF">PsYK624_147110</name>
</gene>
<feature type="region of interest" description="Disordered" evidence="1">
    <location>
        <begin position="661"/>
        <end position="680"/>
    </location>
</feature>